<reference evidence="3 4" key="1">
    <citation type="submission" date="2015-06" db="EMBL/GenBank/DDBJ databases">
        <authorList>
            <person name="Wibberg Daniel"/>
        </authorList>
    </citation>
    <scope>NUCLEOTIDE SEQUENCE [LARGE SCALE GENOMIC DNA]</scope>
    <source>
        <strain evidence="3 4">T3/55T</strain>
    </source>
</reference>
<accession>A0A0H5SFS8</accession>
<dbReference type="NCBIfam" id="NF009150">
    <property type="entry name" value="PRK12497.1-3"/>
    <property type="match status" value="1"/>
</dbReference>
<dbReference type="GO" id="GO:0003676">
    <property type="term" value="F:nucleic acid binding"/>
    <property type="evidence" value="ECO:0007669"/>
    <property type="project" value="InterPro"/>
</dbReference>
<name>A0A0H5SFS8_HERHM</name>
<proteinExistence type="inferred from homology"/>
<dbReference type="SUPFAM" id="SSF52980">
    <property type="entry name" value="Restriction endonuclease-like"/>
    <property type="match status" value="1"/>
</dbReference>
<dbReference type="CDD" id="cd20736">
    <property type="entry name" value="PoNe_Nuclease"/>
    <property type="match status" value="1"/>
</dbReference>
<dbReference type="InterPro" id="IPR011335">
    <property type="entry name" value="Restrct_endonuc-II-like"/>
</dbReference>
<dbReference type="OrthoDB" id="9802516at2"/>
<dbReference type="EMBL" id="CVTD020000015">
    <property type="protein sequence ID" value="CRZ34342.1"/>
    <property type="molecule type" value="Genomic_DNA"/>
</dbReference>
<sequence>MNKRAVGSEYERKAAEYLEKQGYQILAKNYRCRFGEIDIIGKSDGYLCFIEVKYRSDSEHGFPSEAVDNRKQKRIVRTALTYMHFNNYPEDTPCRFDIVEILDNEYSLIKNAFEGIW</sequence>
<evidence type="ECO:0000313" key="4">
    <source>
        <dbReference type="Proteomes" id="UP000236497"/>
    </source>
</evidence>
<dbReference type="InterPro" id="IPR011856">
    <property type="entry name" value="tRNA_endonuc-like_dom_sf"/>
</dbReference>
<gene>
    <name evidence="3" type="ORF">HHT355_1140</name>
</gene>
<dbReference type="HAMAP" id="MF_00048">
    <property type="entry name" value="UPF0102"/>
    <property type="match status" value="1"/>
</dbReference>
<comment type="similarity">
    <text evidence="1 2">Belongs to the UPF0102 family.</text>
</comment>
<dbReference type="PANTHER" id="PTHR34039">
    <property type="entry name" value="UPF0102 PROTEIN YRAN"/>
    <property type="match status" value="1"/>
</dbReference>
<dbReference type="RefSeq" id="WP_103202462.1">
    <property type="nucleotide sequence ID" value="NZ_CVTD020000015.1"/>
</dbReference>
<keyword evidence="4" id="KW-1185">Reference proteome</keyword>
<dbReference type="PANTHER" id="PTHR34039:SF1">
    <property type="entry name" value="UPF0102 PROTEIN YRAN"/>
    <property type="match status" value="1"/>
</dbReference>
<evidence type="ECO:0000313" key="3">
    <source>
        <dbReference type="EMBL" id="CRZ34342.1"/>
    </source>
</evidence>
<dbReference type="Gene3D" id="3.40.1350.10">
    <property type="match status" value="1"/>
</dbReference>
<dbReference type="AlphaFoldDB" id="A0A0H5SFS8"/>
<protein>
    <recommendedName>
        <fullName evidence="2">UPF0102 protein HHT355_1140</fullName>
    </recommendedName>
</protein>
<evidence type="ECO:0000256" key="2">
    <source>
        <dbReference type="HAMAP-Rule" id="MF_00048"/>
    </source>
</evidence>
<dbReference type="Proteomes" id="UP000236497">
    <property type="component" value="Unassembled WGS sequence"/>
</dbReference>
<dbReference type="Pfam" id="PF02021">
    <property type="entry name" value="UPF0102"/>
    <property type="match status" value="1"/>
</dbReference>
<dbReference type="NCBIfam" id="TIGR00252">
    <property type="entry name" value="YraN family protein"/>
    <property type="match status" value="1"/>
</dbReference>
<dbReference type="InterPro" id="IPR003509">
    <property type="entry name" value="UPF0102_YraN-like"/>
</dbReference>
<evidence type="ECO:0000256" key="1">
    <source>
        <dbReference type="ARBA" id="ARBA00006738"/>
    </source>
</evidence>
<organism evidence="3 4">
    <name type="scientific">Herbinix hemicellulosilytica</name>
    <dbReference type="NCBI Taxonomy" id="1564487"/>
    <lineage>
        <taxon>Bacteria</taxon>
        <taxon>Bacillati</taxon>
        <taxon>Bacillota</taxon>
        <taxon>Clostridia</taxon>
        <taxon>Lachnospirales</taxon>
        <taxon>Lachnospiraceae</taxon>
        <taxon>Herbinix</taxon>
    </lineage>
</organism>